<evidence type="ECO:0000259" key="2">
    <source>
        <dbReference type="Pfam" id="PF02698"/>
    </source>
</evidence>
<feature type="transmembrane region" description="Helical" evidence="1">
    <location>
        <begin position="15"/>
        <end position="40"/>
    </location>
</feature>
<dbReference type="CDD" id="cd06259">
    <property type="entry name" value="YdcF-like"/>
    <property type="match status" value="1"/>
</dbReference>
<dbReference type="InterPro" id="IPR051599">
    <property type="entry name" value="Cell_Envelope_Assoc"/>
</dbReference>
<dbReference type="RefSeq" id="WP_069005028.1">
    <property type="nucleotide sequence ID" value="NZ_LVJW01000003.1"/>
</dbReference>
<dbReference type="InterPro" id="IPR003848">
    <property type="entry name" value="DUF218"/>
</dbReference>
<proteinExistence type="predicted"/>
<keyword evidence="4" id="KW-1185">Reference proteome</keyword>
<dbReference type="Gene3D" id="3.40.50.620">
    <property type="entry name" value="HUPs"/>
    <property type="match status" value="1"/>
</dbReference>
<dbReference type="PANTHER" id="PTHR30336">
    <property type="entry name" value="INNER MEMBRANE PROTEIN, PROBABLE PERMEASE"/>
    <property type="match status" value="1"/>
</dbReference>
<gene>
    <name evidence="3" type="ORF">A3196_11100</name>
</gene>
<evidence type="ECO:0000256" key="1">
    <source>
        <dbReference type="SAM" id="Phobius"/>
    </source>
</evidence>
<name>A0A1E2URR5_9GAMM</name>
<comment type="caution">
    <text evidence="3">The sequence shown here is derived from an EMBL/GenBank/DDBJ whole genome shotgun (WGS) entry which is preliminary data.</text>
</comment>
<evidence type="ECO:0000313" key="4">
    <source>
        <dbReference type="Proteomes" id="UP000094849"/>
    </source>
</evidence>
<protein>
    <recommendedName>
        <fullName evidence="2">DUF218 domain-containing protein</fullName>
    </recommendedName>
</protein>
<dbReference type="Proteomes" id="UP000094849">
    <property type="component" value="Unassembled WGS sequence"/>
</dbReference>
<evidence type="ECO:0000313" key="3">
    <source>
        <dbReference type="EMBL" id="ODB97255.1"/>
    </source>
</evidence>
<feature type="domain" description="DUF218" evidence="2">
    <location>
        <begin position="56"/>
        <end position="172"/>
    </location>
</feature>
<dbReference type="InterPro" id="IPR014729">
    <property type="entry name" value="Rossmann-like_a/b/a_fold"/>
</dbReference>
<sequence length="223" mass="25197">MQFDPERGAIDWDGLWTFGLSLILLIVGIGIPLLISLIYVYRTAKSAPNECDCDSLLVFGKRLTKQGIDQDYHLRLEKTLELMRNNPQSTLLLVGGAAPGENLTEAQAGRDYLIGKGIGESRLRLEQQSQNTLENLQHARTMLSQQDAYPVALISNRYHLARISTIATSLSLNHQLCASEAALRFSPLLLPRMIIEAWYILWFNTGKSWSRLIRSQRMLNRVT</sequence>
<dbReference type="OrthoDB" id="5611936at2"/>
<dbReference type="Pfam" id="PF02698">
    <property type="entry name" value="DUF218"/>
    <property type="match status" value="1"/>
</dbReference>
<dbReference type="AlphaFoldDB" id="A0A1E2URR5"/>
<keyword evidence="1" id="KW-0812">Transmembrane</keyword>
<dbReference type="PANTHER" id="PTHR30336:SF20">
    <property type="entry name" value="DUF218 DOMAIN-CONTAINING PROTEIN"/>
    <property type="match status" value="1"/>
</dbReference>
<accession>A0A1E2URR5</accession>
<dbReference type="STRING" id="1818881.A3196_11100"/>
<keyword evidence="1" id="KW-1133">Transmembrane helix</keyword>
<dbReference type="EMBL" id="LVJZ01000003">
    <property type="protein sequence ID" value="ODB97255.1"/>
    <property type="molecule type" value="Genomic_DNA"/>
</dbReference>
<organism evidence="3 4">
    <name type="scientific">Candidatus Thiodiazotropha endoloripes</name>
    <dbReference type="NCBI Taxonomy" id="1818881"/>
    <lineage>
        <taxon>Bacteria</taxon>
        <taxon>Pseudomonadati</taxon>
        <taxon>Pseudomonadota</taxon>
        <taxon>Gammaproteobacteria</taxon>
        <taxon>Chromatiales</taxon>
        <taxon>Sedimenticolaceae</taxon>
        <taxon>Candidatus Thiodiazotropha</taxon>
    </lineage>
</organism>
<dbReference type="GO" id="GO:0005886">
    <property type="term" value="C:plasma membrane"/>
    <property type="evidence" value="ECO:0007669"/>
    <property type="project" value="TreeGrafter"/>
</dbReference>
<keyword evidence="1" id="KW-0472">Membrane</keyword>
<reference evidence="3 4" key="1">
    <citation type="submission" date="2016-03" db="EMBL/GenBank/DDBJ databases">
        <title>Chemosynthetic sulphur-oxidizing symbionts of marine invertebrate animals are capable of nitrogen fixation.</title>
        <authorList>
            <person name="Petersen J.M."/>
            <person name="Kemper A."/>
            <person name="Gruber-Vodicka H."/>
            <person name="Cardini U."/>
            <person name="Geest Mvander."/>
            <person name="Kleiner M."/>
            <person name="Bulgheresi S."/>
            <person name="Fussmann M."/>
            <person name="Herbold C."/>
            <person name="Seah B.K.B."/>
            <person name="Antony C.Paul."/>
            <person name="Liu D."/>
            <person name="Belitz A."/>
            <person name="Weber M."/>
        </authorList>
    </citation>
    <scope>NUCLEOTIDE SEQUENCE [LARGE SCALE GENOMIC DNA]</scope>
    <source>
        <strain evidence="3">G_D</strain>
    </source>
</reference>